<reference evidence="2 3" key="1">
    <citation type="journal article" date="2019" name="Sci. Rep.">
        <title>Orb-weaving spider Araneus ventricosus genome elucidates the spidroin gene catalogue.</title>
        <authorList>
            <person name="Kono N."/>
            <person name="Nakamura H."/>
            <person name="Ohtoshi R."/>
            <person name="Moran D.A.P."/>
            <person name="Shinohara A."/>
            <person name="Yoshida Y."/>
            <person name="Fujiwara M."/>
            <person name="Mori M."/>
            <person name="Tomita M."/>
            <person name="Arakawa K."/>
        </authorList>
    </citation>
    <scope>NUCLEOTIDE SEQUENCE [LARGE SCALE GENOMIC DNA]</scope>
</reference>
<name>A0A4Y2I576_ARAVE</name>
<dbReference type="AlphaFoldDB" id="A0A4Y2I576"/>
<evidence type="ECO:0000256" key="1">
    <source>
        <dbReference type="SAM" id="MobiDB-lite"/>
    </source>
</evidence>
<organism evidence="2 3">
    <name type="scientific">Araneus ventricosus</name>
    <name type="common">Orbweaver spider</name>
    <name type="synonym">Epeira ventricosa</name>
    <dbReference type="NCBI Taxonomy" id="182803"/>
    <lineage>
        <taxon>Eukaryota</taxon>
        <taxon>Metazoa</taxon>
        <taxon>Ecdysozoa</taxon>
        <taxon>Arthropoda</taxon>
        <taxon>Chelicerata</taxon>
        <taxon>Arachnida</taxon>
        <taxon>Araneae</taxon>
        <taxon>Araneomorphae</taxon>
        <taxon>Entelegynae</taxon>
        <taxon>Araneoidea</taxon>
        <taxon>Araneidae</taxon>
        <taxon>Araneus</taxon>
    </lineage>
</organism>
<sequence>MTDVVQTPGKVDVWNQPRDIEAVYPSETDIDQTPSRADCSQRLSSDFDAPDSSVTEIEQTYNKYDAFNLLKSYLGVSSDDEIPNSKSDYFNFLLNSVFDASDFSAADVDHTLCKA</sequence>
<feature type="region of interest" description="Disordered" evidence="1">
    <location>
        <begin position="24"/>
        <end position="51"/>
    </location>
</feature>
<gene>
    <name evidence="2" type="ORF">AVEN_258527_1</name>
</gene>
<accession>A0A4Y2I576</accession>
<keyword evidence="3" id="KW-1185">Reference proteome</keyword>
<dbReference type="Proteomes" id="UP000499080">
    <property type="component" value="Unassembled WGS sequence"/>
</dbReference>
<evidence type="ECO:0000313" key="2">
    <source>
        <dbReference type="EMBL" id="GBM72818.1"/>
    </source>
</evidence>
<protein>
    <submittedName>
        <fullName evidence="2">Uncharacterized protein</fullName>
    </submittedName>
</protein>
<dbReference type="EMBL" id="BGPR01002401">
    <property type="protein sequence ID" value="GBM72818.1"/>
    <property type="molecule type" value="Genomic_DNA"/>
</dbReference>
<evidence type="ECO:0000313" key="3">
    <source>
        <dbReference type="Proteomes" id="UP000499080"/>
    </source>
</evidence>
<comment type="caution">
    <text evidence="2">The sequence shown here is derived from an EMBL/GenBank/DDBJ whole genome shotgun (WGS) entry which is preliminary data.</text>
</comment>
<proteinExistence type="predicted"/>